<feature type="transmembrane region" description="Helical" evidence="7">
    <location>
        <begin position="157"/>
        <end position="177"/>
    </location>
</feature>
<organism evidence="8 9">
    <name type="scientific">Mycena maculata</name>
    <dbReference type="NCBI Taxonomy" id="230809"/>
    <lineage>
        <taxon>Eukaryota</taxon>
        <taxon>Fungi</taxon>
        <taxon>Dikarya</taxon>
        <taxon>Basidiomycota</taxon>
        <taxon>Agaricomycotina</taxon>
        <taxon>Agaricomycetes</taxon>
        <taxon>Agaricomycetidae</taxon>
        <taxon>Agaricales</taxon>
        <taxon>Marasmiineae</taxon>
        <taxon>Mycenaceae</taxon>
        <taxon>Mycena</taxon>
    </lineage>
</organism>
<accession>A0AAD7NAH3</accession>
<dbReference type="Proteomes" id="UP001215280">
    <property type="component" value="Unassembled WGS sequence"/>
</dbReference>
<dbReference type="AlphaFoldDB" id="A0AAD7NAH3"/>
<name>A0AAD7NAH3_9AGAR</name>
<dbReference type="GO" id="GO:0016020">
    <property type="term" value="C:membrane"/>
    <property type="evidence" value="ECO:0007669"/>
    <property type="project" value="UniProtKB-SubCell"/>
</dbReference>
<feature type="transmembrane region" description="Helical" evidence="7">
    <location>
        <begin position="37"/>
        <end position="58"/>
    </location>
</feature>
<evidence type="ECO:0000256" key="1">
    <source>
        <dbReference type="ARBA" id="ARBA00004141"/>
    </source>
</evidence>
<keyword evidence="9" id="KW-1185">Reference proteome</keyword>
<keyword evidence="5 7" id="KW-0472">Membrane</keyword>
<evidence type="ECO:0000256" key="6">
    <source>
        <dbReference type="SAM" id="MobiDB-lite"/>
    </source>
</evidence>
<evidence type="ECO:0000256" key="5">
    <source>
        <dbReference type="ARBA" id="ARBA00023136"/>
    </source>
</evidence>
<comment type="similarity">
    <text evidence="2">Belongs to the multi antimicrobial extrusion (MATE) (TC 2.A.66.1) family.</text>
</comment>
<feature type="transmembrane region" description="Helical" evidence="7">
    <location>
        <begin position="425"/>
        <end position="445"/>
    </location>
</feature>
<evidence type="ECO:0000313" key="8">
    <source>
        <dbReference type="EMBL" id="KAJ7751545.1"/>
    </source>
</evidence>
<protein>
    <submittedName>
        <fullName evidence="8">Mate-domain-containing protein</fullName>
    </submittedName>
</protein>
<dbReference type="GO" id="GO:0042910">
    <property type="term" value="F:xenobiotic transmembrane transporter activity"/>
    <property type="evidence" value="ECO:0007669"/>
    <property type="project" value="InterPro"/>
</dbReference>
<gene>
    <name evidence="8" type="ORF">DFH07DRAFT_826356</name>
</gene>
<evidence type="ECO:0000256" key="2">
    <source>
        <dbReference type="ARBA" id="ARBA00010199"/>
    </source>
</evidence>
<dbReference type="PANTHER" id="PTHR11206">
    <property type="entry name" value="MULTIDRUG RESISTANCE PROTEIN"/>
    <property type="match status" value="1"/>
</dbReference>
<evidence type="ECO:0000256" key="3">
    <source>
        <dbReference type="ARBA" id="ARBA00022692"/>
    </source>
</evidence>
<feature type="transmembrane region" description="Helical" evidence="7">
    <location>
        <begin position="269"/>
        <end position="288"/>
    </location>
</feature>
<keyword evidence="3 7" id="KW-0812">Transmembrane</keyword>
<keyword evidence="4 7" id="KW-1133">Transmembrane helix</keyword>
<feature type="transmembrane region" description="Helical" evidence="7">
    <location>
        <begin position="189"/>
        <end position="212"/>
    </location>
</feature>
<feature type="transmembrane region" description="Helical" evidence="7">
    <location>
        <begin position="224"/>
        <end position="249"/>
    </location>
</feature>
<evidence type="ECO:0000313" key="9">
    <source>
        <dbReference type="Proteomes" id="UP001215280"/>
    </source>
</evidence>
<dbReference type="EMBL" id="JARJLG010000078">
    <property type="protein sequence ID" value="KAJ7751545.1"/>
    <property type="molecule type" value="Genomic_DNA"/>
</dbReference>
<dbReference type="Pfam" id="PF01554">
    <property type="entry name" value="MatE"/>
    <property type="match status" value="2"/>
</dbReference>
<dbReference type="GO" id="GO:1990961">
    <property type="term" value="P:xenobiotic detoxification by transmembrane export across the plasma membrane"/>
    <property type="evidence" value="ECO:0007669"/>
    <property type="project" value="InterPro"/>
</dbReference>
<feature type="transmembrane region" description="Helical" evidence="7">
    <location>
        <begin position="78"/>
        <end position="99"/>
    </location>
</feature>
<dbReference type="NCBIfam" id="TIGR00797">
    <property type="entry name" value="matE"/>
    <property type="match status" value="1"/>
</dbReference>
<proteinExistence type="inferred from homology"/>
<dbReference type="InterPro" id="IPR045069">
    <property type="entry name" value="MATE_euk"/>
</dbReference>
<evidence type="ECO:0000256" key="4">
    <source>
        <dbReference type="ARBA" id="ARBA00022989"/>
    </source>
</evidence>
<feature type="transmembrane region" description="Helical" evidence="7">
    <location>
        <begin position="119"/>
        <end position="142"/>
    </location>
</feature>
<sequence>MDQQDEATWTSALHPSPSEHTPLLHAPTDKRESYGKVFCEELITLIASGLPILGTHIFEHSLIITSVVTIGHLSTNALAGVALGSMTAGVSGFSIIYGLSSALDTLLPSAWTSQKPELVGLWTQRMIVVEAICLIPMFVIWFNSENILLWLRQDPEIARLAATYLYWISLGLPAYAFNSITRRYFQSQGLFAAPTRIVIVVAPVNAFMNWLLVWGPKPIRLGYIGAPIATALSFNLISLLSIAYGFWVLPAWNRQNKKSAWHPICRGSFQNLGLLFHLGLAGVAQIASEWWAWELAGLAASQISPLALAAQSILLATGSTAAQGVFALESACSVRIGNLLGEGRADRAPVAAIAAMVIGLASATSTCAVLLAFRKSWAYMFTDDPEVAALYASILPLVGLYQFFDAGKALAGGILRARGKQGIGALLNLSGYYLVGMPLGLLLTFHPKIELGLRGLWIGLTVSLLYCAAGGGWICAKTDWDEEVRRVRARIAKEWNLTNEPGSLRVGYE</sequence>
<feature type="transmembrane region" description="Helical" evidence="7">
    <location>
        <begin position="349"/>
        <end position="373"/>
    </location>
</feature>
<feature type="transmembrane region" description="Helical" evidence="7">
    <location>
        <begin position="457"/>
        <end position="476"/>
    </location>
</feature>
<feature type="compositionally biased region" description="Polar residues" evidence="6">
    <location>
        <begin position="1"/>
        <end position="13"/>
    </location>
</feature>
<feature type="region of interest" description="Disordered" evidence="6">
    <location>
        <begin position="1"/>
        <end position="26"/>
    </location>
</feature>
<comment type="caution">
    <text evidence="8">The sequence shown here is derived from an EMBL/GenBank/DDBJ whole genome shotgun (WGS) entry which is preliminary data.</text>
</comment>
<feature type="transmembrane region" description="Helical" evidence="7">
    <location>
        <begin position="308"/>
        <end position="328"/>
    </location>
</feature>
<feature type="transmembrane region" description="Helical" evidence="7">
    <location>
        <begin position="388"/>
        <end position="404"/>
    </location>
</feature>
<evidence type="ECO:0000256" key="7">
    <source>
        <dbReference type="SAM" id="Phobius"/>
    </source>
</evidence>
<dbReference type="InterPro" id="IPR002528">
    <property type="entry name" value="MATE_fam"/>
</dbReference>
<dbReference type="GO" id="GO:0015297">
    <property type="term" value="F:antiporter activity"/>
    <property type="evidence" value="ECO:0007669"/>
    <property type="project" value="InterPro"/>
</dbReference>
<reference evidence="8" key="1">
    <citation type="submission" date="2023-03" db="EMBL/GenBank/DDBJ databases">
        <title>Massive genome expansion in bonnet fungi (Mycena s.s.) driven by repeated elements and novel gene families across ecological guilds.</title>
        <authorList>
            <consortium name="Lawrence Berkeley National Laboratory"/>
            <person name="Harder C.B."/>
            <person name="Miyauchi S."/>
            <person name="Viragh M."/>
            <person name="Kuo A."/>
            <person name="Thoen E."/>
            <person name="Andreopoulos B."/>
            <person name="Lu D."/>
            <person name="Skrede I."/>
            <person name="Drula E."/>
            <person name="Henrissat B."/>
            <person name="Morin E."/>
            <person name="Kohler A."/>
            <person name="Barry K."/>
            <person name="LaButti K."/>
            <person name="Morin E."/>
            <person name="Salamov A."/>
            <person name="Lipzen A."/>
            <person name="Mereny Z."/>
            <person name="Hegedus B."/>
            <person name="Baldrian P."/>
            <person name="Stursova M."/>
            <person name="Weitz H."/>
            <person name="Taylor A."/>
            <person name="Grigoriev I.V."/>
            <person name="Nagy L.G."/>
            <person name="Martin F."/>
            <person name="Kauserud H."/>
        </authorList>
    </citation>
    <scope>NUCLEOTIDE SEQUENCE</scope>
    <source>
        <strain evidence="8">CBHHK188m</strain>
    </source>
</reference>
<dbReference type="CDD" id="cd13132">
    <property type="entry name" value="MATE_eukaryotic"/>
    <property type="match status" value="1"/>
</dbReference>
<comment type="subcellular location">
    <subcellularLocation>
        <location evidence="1">Membrane</location>
        <topology evidence="1">Multi-pass membrane protein</topology>
    </subcellularLocation>
</comment>